<feature type="non-terminal residue" evidence="4">
    <location>
        <position position="371"/>
    </location>
</feature>
<organism evidence="4">
    <name type="scientific">marine metagenome</name>
    <dbReference type="NCBI Taxonomy" id="408172"/>
    <lineage>
        <taxon>unclassified sequences</taxon>
        <taxon>metagenomes</taxon>
        <taxon>ecological metagenomes</taxon>
    </lineage>
</organism>
<evidence type="ECO:0000256" key="1">
    <source>
        <dbReference type="SAM" id="MobiDB-lite"/>
    </source>
</evidence>
<proteinExistence type="predicted"/>
<dbReference type="SUPFAM" id="SSF49879">
    <property type="entry name" value="SMAD/FHA domain"/>
    <property type="match status" value="1"/>
</dbReference>
<evidence type="ECO:0000256" key="2">
    <source>
        <dbReference type="SAM" id="Phobius"/>
    </source>
</evidence>
<reference evidence="4" key="1">
    <citation type="submission" date="2018-05" db="EMBL/GenBank/DDBJ databases">
        <authorList>
            <person name="Lanie J.A."/>
            <person name="Ng W.-L."/>
            <person name="Kazmierczak K.M."/>
            <person name="Andrzejewski T.M."/>
            <person name="Davidsen T.M."/>
            <person name="Wayne K.J."/>
            <person name="Tettelin H."/>
            <person name="Glass J.I."/>
            <person name="Rusch D."/>
            <person name="Podicherti R."/>
            <person name="Tsui H.-C.T."/>
            <person name="Winkler M.E."/>
        </authorList>
    </citation>
    <scope>NUCLEOTIDE SEQUENCE</scope>
</reference>
<keyword evidence="2" id="KW-0472">Membrane</keyword>
<evidence type="ECO:0000313" key="4">
    <source>
        <dbReference type="EMBL" id="SVB61639.1"/>
    </source>
</evidence>
<accession>A0A382FG74</accession>
<evidence type="ECO:0000259" key="3">
    <source>
        <dbReference type="PROSITE" id="PS50006"/>
    </source>
</evidence>
<dbReference type="SMART" id="SM00240">
    <property type="entry name" value="FHA"/>
    <property type="match status" value="1"/>
</dbReference>
<sequence>MKLQITDSGGVSRGLDFAEFPVRIGREDSSDIVTGDSKTSRRHAVIELDEGSLYICDQGSSNGSFLNSARVEREKLGPGDKLRLGNPRLEIREIDGQGPPAAQEVEPAVEVAEAGVEEPSAQGSAEKVAPSEGTASRRSEELAASLARRRKLAVLGPVLVLILLGVGGYFLFDGYVNQERPAVQWSAAQLRHRAALDQVGKFAWESGHLESITPDFLNRIAVSKIEFSEVKFRAGEMSFIHLDRLLRDRRQLDVNNRMYALVSRKDMLLRQQSWRMLFEFVEKETTEILRLDPSIAGKLQQLSKSCMDTADENYERFVFHSEHLEGLGQYGEALDTIAYGRERFKGTEYMPRFDKVLAGFRERTKKRIEEE</sequence>
<dbReference type="InterPro" id="IPR008984">
    <property type="entry name" value="SMAD_FHA_dom_sf"/>
</dbReference>
<dbReference type="CDD" id="cd00060">
    <property type="entry name" value="FHA"/>
    <property type="match status" value="1"/>
</dbReference>
<dbReference type="PROSITE" id="PS50006">
    <property type="entry name" value="FHA_DOMAIN"/>
    <property type="match status" value="1"/>
</dbReference>
<dbReference type="InterPro" id="IPR000253">
    <property type="entry name" value="FHA_dom"/>
</dbReference>
<feature type="transmembrane region" description="Helical" evidence="2">
    <location>
        <begin position="152"/>
        <end position="172"/>
    </location>
</feature>
<dbReference type="Gene3D" id="2.60.200.20">
    <property type="match status" value="1"/>
</dbReference>
<feature type="domain" description="FHA" evidence="3">
    <location>
        <begin position="22"/>
        <end position="71"/>
    </location>
</feature>
<dbReference type="PANTHER" id="PTHR23308">
    <property type="entry name" value="NUCLEAR INHIBITOR OF PROTEIN PHOSPHATASE-1"/>
    <property type="match status" value="1"/>
</dbReference>
<gene>
    <name evidence="4" type="ORF">METZ01_LOCUS214493</name>
</gene>
<keyword evidence="2" id="KW-1133">Transmembrane helix</keyword>
<dbReference type="EMBL" id="UINC01049629">
    <property type="protein sequence ID" value="SVB61639.1"/>
    <property type="molecule type" value="Genomic_DNA"/>
</dbReference>
<keyword evidence="2" id="KW-0812">Transmembrane</keyword>
<feature type="region of interest" description="Disordered" evidence="1">
    <location>
        <begin position="114"/>
        <end position="136"/>
    </location>
</feature>
<dbReference type="AlphaFoldDB" id="A0A382FG74"/>
<name>A0A382FG74_9ZZZZ</name>
<dbReference type="InterPro" id="IPR050923">
    <property type="entry name" value="Cell_Proc_Reg/RNA_Proc"/>
</dbReference>
<protein>
    <recommendedName>
        <fullName evidence="3">FHA domain-containing protein</fullName>
    </recommendedName>
</protein>
<dbReference type="Pfam" id="PF00498">
    <property type="entry name" value="FHA"/>
    <property type="match status" value="1"/>
</dbReference>